<feature type="region of interest" description="Disordered" evidence="1">
    <location>
        <begin position="1"/>
        <end position="114"/>
    </location>
</feature>
<dbReference type="EMBL" id="BEZZ01154274">
    <property type="protein sequence ID" value="GCC45255.1"/>
    <property type="molecule type" value="Genomic_DNA"/>
</dbReference>
<comment type="caution">
    <text evidence="2">The sequence shown here is derived from an EMBL/GenBank/DDBJ whole genome shotgun (WGS) entry which is preliminary data.</text>
</comment>
<accession>A0A401TRJ5</accession>
<dbReference type="Proteomes" id="UP000287033">
    <property type="component" value="Unassembled WGS sequence"/>
</dbReference>
<keyword evidence="3" id="KW-1185">Reference proteome</keyword>
<sequence length="202" mass="21523">GGAEQTNCGRPQANQNGQSPPPIVTSRRRCAIGRRAATKAGLPLCPPPTMTSRQQRRPLIGRAGAKGRGTARRSLSAPDVTRPRADAQWQQEGEDRRHAIRPRPSLDVGGSRERPHWWAGASLERGPRPSLCDAPQGGGVCPTIGRAWRGGGFERRPASRHRLVGATSGGGAQARDTPGHDGLCSPVDYKWGGHFELEGKGA</sequence>
<gene>
    <name evidence="2" type="ORF">chiPu_0029338</name>
</gene>
<organism evidence="2 3">
    <name type="scientific">Chiloscyllium punctatum</name>
    <name type="common">Brownbanded bambooshark</name>
    <name type="synonym">Hemiscyllium punctatum</name>
    <dbReference type="NCBI Taxonomy" id="137246"/>
    <lineage>
        <taxon>Eukaryota</taxon>
        <taxon>Metazoa</taxon>
        <taxon>Chordata</taxon>
        <taxon>Craniata</taxon>
        <taxon>Vertebrata</taxon>
        <taxon>Chondrichthyes</taxon>
        <taxon>Elasmobranchii</taxon>
        <taxon>Galeomorphii</taxon>
        <taxon>Galeoidea</taxon>
        <taxon>Orectolobiformes</taxon>
        <taxon>Hemiscylliidae</taxon>
        <taxon>Chiloscyllium</taxon>
    </lineage>
</organism>
<reference evidence="2 3" key="1">
    <citation type="journal article" date="2018" name="Nat. Ecol. Evol.">
        <title>Shark genomes provide insights into elasmobranch evolution and the origin of vertebrates.</title>
        <authorList>
            <person name="Hara Y"/>
            <person name="Yamaguchi K"/>
            <person name="Onimaru K"/>
            <person name="Kadota M"/>
            <person name="Koyanagi M"/>
            <person name="Keeley SD"/>
            <person name="Tatsumi K"/>
            <person name="Tanaka K"/>
            <person name="Motone F"/>
            <person name="Kageyama Y"/>
            <person name="Nozu R"/>
            <person name="Adachi N"/>
            <person name="Nishimura O"/>
            <person name="Nakagawa R"/>
            <person name="Tanegashima C"/>
            <person name="Kiyatake I"/>
            <person name="Matsumoto R"/>
            <person name="Murakumo K"/>
            <person name="Nishida K"/>
            <person name="Terakita A"/>
            <person name="Kuratani S"/>
            <person name="Sato K"/>
            <person name="Hyodo S Kuraku.S."/>
        </authorList>
    </citation>
    <scope>NUCLEOTIDE SEQUENCE [LARGE SCALE GENOMIC DNA]</scope>
</reference>
<feature type="compositionally biased region" description="Polar residues" evidence="1">
    <location>
        <begin position="1"/>
        <end position="18"/>
    </location>
</feature>
<name>A0A401TRJ5_CHIPU</name>
<feature type="non-terminal residue" evidence="2">
    <location>
        <position position="1"/>
    </location>
</feature>
<dbReference type="AlphaFoldDB" id="A0A401TRJ5"/>
<evidence type="ECO:0000256" key="1">
    <source>
        <dbReference type="SAM" id="MobiDB-lite"/>
    </source>
</evidence>
<proteinExistence type="predicted"/>
<protein>
    <submittedName>
        <fullName evidence="2">Uncharacterized protein</fullName>
    </submittedName>
</protein>
<evidence type="ECO:0000313" key="3">
    <source>
        <dbReference type="Proteomes" id="UP000287033"/>
    </source>
</evidence>
<evidence type="ECO:0000313" key="2">
    <source>
        <dbReference type="EMBL" id="GCC45255.1"/>
    </source>
</evidence>